<reference evidence="2 3" key="1">
    <citation type="submission" date="2017-09" db="EMBL/GenBank/DDBJ databases">
        <title>Depth-based differentiation of microbial function through sediment-hosted aquifers and enrichment of novel symbionts in the deep terrestrial subsurface.</title>
        <authorList>
            <person name="Probst A.J."/>
            <person name="Ladd B."/>
            <person name="Jarett J.K."/>
            <person name="Geller-Mcgrath D.E."/>
            <person name="Sieber C.M."/>
            <person name="Emerson J.B."/>
            <person name="Anantharaman K."/>
            <person name="Thomas B.C."/>
            <person name="Malmstrom R."/>
            <person name="Stieglmeier M."/>
            <person name="Klingl A."/>
            <person name="Woyke T."/>
            <person name="Ryan C.M."/>
            <person name="Banfield J.F."/>
        </authorList>
    </citation>
    <scope>NUCLEOTIDE SEQUENCE [LARGE SCALE GENOMIC DNA]</scope>
    <source>
        <strain evidence="2">CG07_land_8_20_14_0_80_42_15</strain>
    </source>
</reference>
<evidence type="ECO:0000256" key="1">
    <source>
        <dbReference type="SAM" id="Phobius"/>
    </source>
</evidence>
<dbReference type="Pfam" id="PF26391">
    <property type="entry name" value="MamI"/>
    <property type="match status" value="1"/>
</dbReference>
<keyword evidence="1" id="KW-1133">Transmembrane helix</keyword>
<name>A0A2J0KQD2_9BACT</name>
<proteinExistence type="predicted"/>
<dbReference type="Proteomes" id="UP000230052">
    <property type="component" value="Unassembled WGS sequence"/>
</dbReference>
<comment type="caution">
    <text evidence="2">The sequence shown here is derived from an EMBL/GenBank/DDBJ whole genome shotgun (WGS) entry which is preliminary data.</text>
</comment>
<evidence type="ECO:0000313" key="2">
    <source>
        <dbReference type="EMBL" id="PIU40848.1"/>
    </source>
</evidence>
<dbReference type="EMBL" id="PEWV01000075">
    <property type="protein sequence ID" value="PIU40848.1"/>
    <property type="molecule type" value="Genomic_DNA"/>
</dbReference>
<evidence type="ECO:0000313" key="3">
    <source>
        <dbReference type="Proteomes" id="UP000230052"/>
    </source>
</evidence>
<organism evidence="2 3">
    <name type="scientific">Candidatus Aquitaenariimonas noxiae</name>
    <dbReference type="NCBI Taxonomy" id="1974741"/>
    <lineage>
        <taxon>Bacteria</taxon>
        <taxon>Pseudomonadati</taxon>
        <taxon>Candidatus Omnitrophota</taxon>
        <taxon>Candidatus Aquitaenariimonas</taxon>
    </lineage>
</organism>
<keyword evidence="1" id="KW-0812">Transmembrane</keyword>
<accession>A0A2J0KQD2</accession>
<gene>
    <name evidence="2" type="ORF">COS99_08050</name>
</gene>
<dbReference type="InterPro" id="IPR058806">
    <property type="entry name" value="MamI"/>
</dbReference>
<dbReference type="AlphaFoldDB" id="A0A2J0KQD2"/>
<keyword evidence="1" id="KW-0472">Membrane</keyword>
<protein>
    <submittedName>
        <fullName evidence="2">Uncharacterized protein</fullName>
    </submittedName>
</protein>
<feature type="transmembrane region" description="Helical" evidence="1">
    <location>
        <begin position="7"/>
        <end position="28"/>
    </location>
</feature>
<feature type="transmembrane region" description="Helical" evidence="1">
    <location>
        <begin position="34"/>
        <end position="53"/>
    </location>
</feature>
<sequence length="68" mass="7212">MGKVLSVVLGALAAVVGLVLLIVWRVWFIRGLQAVVPAMLIFGGVIALIAGVSELKDALQANKEEKKK</sequence>